<evidence type="ECO:0000256" key="1">
    <source>
        <dbReference type="SAM" id="SignalP"/>
    </source>
</evidence>
<name>A0A0K0D5E0_ANGCA</name>
<reference evidence="2" key="1">
    <citation type="submission" date="2012-09" db="EMBL/GenBank/DDBJ databases">
        <authorList>
            <person name="Martin A.A."/>
        </authorList>
    </citation>
    <scope>NUCLEOTIDE SEQUENCE</scope>
</reference>
<keyword evidence="2" id="KW-1185">Reference proteome</keyword>
<keyword evidence="1" id="KW-0732">Signal</keyword>
<feature type="chain" id="PRO_5005326434" evidence="1">
    <location>
        <begin position="25"/>
        <end position="132"/>
    </location>
</feature>
<evidence type="ECO:0000313" key="2">
    <source>
        <dbReference type="Proteomes" id="UP000035642"/>
    </source>
</evidence>
<reference evidence="3" key="2">
    <citation type="submission" date="2017-02" db="UniProtKB">
        <authorList>
            <consortium name="WormBaseParasite"/>
        </authorList>
    </citation>
    <scope>IDENTIFICATION</scope>
</reference>
<dbReference type="Proteomes" id="UP000035642">
    <property type="component" value="Unassembled WGS sequence"/>
</dbReference>
<organism evidence="2 3">
    <name type="scientific">Angiostrongylus cantonensis</name>
    <name type="common">Rat lungworm</name>
    <dbReference type="NCBI Taxonomy" id="6313"/>
    <lineage>
        <taxon>Eukaryota</taxon>
        <taxon>Metazoa</taxon>
        <taxon>Ecdysozoa</taxon>
        <taxon>Nematoda</taxon>
        <taxon>Chromadorea</taxon>
        <taxon>Rhabditida</taxon>
        <taxon>Rhabditina</taxon>
        <taxon>Rhabditomorpha</taxon>
        <taxon>Strongyloidea</taxon>
        <taxon>Metastrongylidae</taxon>
        <taxon>Angiostrongylus</taxon>
    </lineage>
</organism>
<accession>A0A0K0D5E0</accession>
<proteinExistence type="predicted"/>
<evidence type="ECO:0000313" key="3">
    <source>
        <dbReference type="WBParaSite" id="ACAC_0000528501-mRNA-1"/>
    </source>
</evidence>
<feature type="signal peptide" evidence="1">
    <location>
        <begin position="1"/>
        <end position="24"/>
    </location>
</feature>
<dbReference type="AlphaFoldDB" id="A0A0K0D5E0"/>
<protein>
    <submittedName>
        <fullName evidence="3">Secreted protein</fullName>
    </submittedName>
</protein>
<sequence length="132" mass="14944">MLMKFSGQELLAWIILLLGTSTHSRFTQYDVIRWRTNTLLPFPGVNAFTTTPWGPFVSPVSHLVLSISVGRGILWMTTYETLGNGNVYTGIICCSSIPLSKKFGTTVQLCFFFFVRTHIDDLKRPQVFFTPC</sequence>
<dbReference type="WBParaSite" id="ACAC_0000528501-mRNA-1">
    <property type="protein sequence ID" value="ACAC_0000528501-mRNA-1"/>
    <property type="gene ID" value="ACAC_0000528501"/>
</dbReference>